<feature type="compositionally biased region" description="Polar residues" evidence="4">
    <location>
        <begin position="12"/>
        <end position="22"/>
    </location>
</feature>
<gene>
    <name evidence="5" type="ORF">CAK95_04400</name>
</gene>
<dbReference type="InterPro" id="IPR000524">
    <property type="entry name" value="Tscrpt_reg_HTH_GntR"/>
</dbReference>
<dbReference type="CDD" id="cd07377">
    <property type="entry name" value="WHTH_GntR"/>
    <property type="match status" value="1"/>
</dbReference>
<evidence type="ECO:0000313" key="6">
    <source>
        <dbReference type="Proteomes" id="UP000194137"/>
    </source>
</evidence>
<keyword evidence="6" id="KW-1185">Reference proteome</keyword>
<dbReference type="AlphaFoldDB" id="A0A1W6ZNQ0"/>
<evidence type="ECO:0000313" key="5">
    <source>
        <dbReference type="EMBL" id="ARP98414.1"/>
    </source>
</evidence>
<evidence type="ECO:0000256" key="1">
    <source>
        <dbReference type="ARBA" id="ARBA00023015"/>
    </source>
</evidence>
<dbReference type="PANTHER" id="PTHR43537:SF49">
    <property type="entry name" value="TRANSCRIPTIONAL REGULATORY PROTEIN"/>
    <property type="match status" value="1"/>
</dbReference>
<dbReference type="KEGG" id="psin:CAK95_04400"/>
<dbReference type="SUPFAM" id="SSF46785">
    <property type="entry name" value="Winged helix' DNA-binding domain"/>
    <property type="match status" value="1"/>
</dbReference>
<reference evidence="5 6" key="1">
    <citation type="submission" date="2017-05" db="EMBL/GenBank/DDBJ databases">
        <title>Full genome sequence of Pseudorhodoplanes sinuspersici.</title>
        <authorList>
            <person name="Dastgheib S.M.M."/>
            <person name="Shavandi M."/>
            <person name="Tirandaz H."/>
        </authorList>
    </citation>
    <scope>NUCLEOTIDE SEQUENCE [LARGE SCALE GENOMIC DNA]</scope>
    <source>
        <strain evidence="5 6">RIPI110</strain>
    </source>
</reference>
<dbReference type="PANTHER" id="PTHR43537">
    <property type="entry name" value="TRANSCRIPTIONAL REGULATOR, GNTR FAMILY"/>
    <property type="match status" value="1"/>
</dbReference>
<dbReference type="SMART" id="SM00895">
    <property type="entry name" value="FCD"/>
    <property type="match status" value="1"/>
</dbReference>
<dbReference type="InterPro" id="IPR036390">
    <property type="entry name" value="WH_DNA-bd_sf"/>
</dbReference>
<sequence length="259" mass="28576">MTKTRESLDEAGSQTGRSGTRSLSIMDQLREAILSGAHEAGQRLNEVHLSQAMNASRTPVRAALQALAGEGLLDYAPNRGFTVRAFQLNEIVDAYDIRATLEGVAARFTAERGLSAAEKKVIEKSLADGDKLLKRGAFKTGDMSIYRVINGNFHDTILSGARNRMLGEMIRICHHVPISSSRNIVAFHYHDVRRRHDDHHRIYEAISAREPWRAETLMREHVASIKASLVKSFQEPPDEMAPALAPSPGGGGSARIERK</sequence>
<feature type="region of interest" description="Disordered" evidence="4">
    <location>
        <begin position="1"/>
        <end position="22"/>
    </location>
</feature>
<dbReference type="PROSITE" id="PS50949">
    <property type="entry name" value="HTH_GNTR"/>
    <property type="match status" value="1"/>
</dbReference>
<keyword evidence="3" id="KW-0804">Transcription</keyword>
<evidence type="ECO:0000256" key="2">
    <source>
        <dbReference type="ARBA" id="ARBA00023125"/>
    </source>
</evidence>
<name>A0A1W6ZNQ0_9HYPH</name>
<organism evidence="5 6">
    <name type="scientific">Pseudorhodoplanes sinuspersici</name>
    <dbReference type="NCBI Taxonomy" id="1235591"/>
    <lineage>
        <taxon>Bacteria</taxon>
        <taxon>Pseudomonadati</taxon>
        <taxon>Pseudomonadota</taxon>
        <taxon>Alphaproteobacteria</taxon>
        <taxon>Hyphomicrobiales</taxon>
        <taxon>Pseudorhodoplanes</taxon>
    </lineage>
</organism>
<dbReference type="SUPFAM" id="SSF48008">
    <property type="entry name" value="GntR ligand-binding domain-like"/>
    <property type="match status" value="1"/>
</dbReference>
<dbReference type="GO" id="GO:0003700">
    <property type="term" value="F:DNA-binding transcription factor activity"/>
    <property type="evidence" value="ECO:0007669"/>
    <property type="project" value="InterPro"/>
</dbReference>
<dbReference type="Gene3D" id="1.20.120.530">
    <property type="entry name" value="GntR ligand-binding domain-like"/>
    <property type="match status" value="1"/>
</dbReference>
<dbReference type="SMART" id="SM00345">
    <property type="entry name" value="HTH_GNTR"/>
    <property type="match status" value="1"/>
</dbReference>
<evidence type="ECO:0000256" key="3">
    <source>
        <dbReference type="ARBA" id="ARBA00023163"/>
    </source>
</evidence>
<evidence type="ECO:0000256" key="4">
    <source>
        <dbReference type="SAM" id="MobiDB-lite"/>
    </source>
</evidence>
<keyword evidence="1" id="KW-0805">Transcription regulation</keyword>
<dbReference type="STRING" id="1235591.CAK95_04400"/>
<accession>A0A1W6ZNQ0</accession>
<dbReference type="OrthoDB" id="7192778at2"/>
<dbReference type="InterPro" id="IPR008920">
    <property type="entry name" value="TF_FadR/GntR_C"/>
</dbReference>
<dbReference type="Pfam" id="PF07729">
    <property type="entry name" value="FCD"/>
    <property type="match status" value="1"/>
</dbReference>
<dbReference type="Gene3D" id="1.10.10.10">
    <property type="entry name" value="Winged helix-like DNA-binding domain superfamily/Winged helix DNA-binding domain"/>
    <property type="match status" value="1"/>
</dbReference>
<feature type="region of interest" description="Disordered" evidence="4">
    <location>
        <begin position="236"/>
        <end position="259"/>
    </location>
</feature>
<dbReference type="Proteomes" id="UP000194137">
    <property type="component" value="Chromosome"/>
</dbReference>
<dbReference type="Pfam" id="PF00392">
    <property type="entry name" value="GntR"/>
    <property type="match status" value="1"/>
</dbReference>
<dbReference type="InterPro" id="IPR011711">
    <property type="entry name" value="GntR_C"/>
</dbReference>
<keyword evidence="2" id="KW-0238">DNA-binding</keyword>
<protein>
    <submittedName>
        <fullName evidence="5">Uncharacterized protein</fullName>
    </submittedName>
</protein>
<dbReference type="RefSeq" id="WP_086086832.1">
    <property type="nucleotide sequence ID" value="NZ_CP021112.1"/>
</dbReference>
<dbReference type="InterPro" id="IPR036388">
    <property type="entry name" value="WH-like_DNA-bd_sf"/>
</dbReference>
<dbReference type="GO" id="GO:0003677">
    <property type="term" value="F:DNA binding"/>
    <property type="evidence" value="ECO:0007669"/>
    <property type="project" value="UniProtKB-KW"/>
</dbReference>
<proteinExistence type="predicted"/>
<dbReference type="EMBL" id="CP021112">
    <property type="protein sequence ID" value="ARP98414.1"/>
    <property type="molecule type" value="Genomic_DNA"/>
</dbReference>